<organism evidence="2 3">
    <name type="scientific">Karstenula rhodostoma CBS 690.94</name>
    <dbReference type="NCBI Taxonomy" id="1392251"/>
    <lineage>
        <taxon>Eukaryota</taxon>
        <taxon>Fungi</taxon>
        <taxon>Dikarya</taxon>
        <taxon>Ascomycota</taxon>
        <taxon>Pezizomycotina</taxon>
        <taxon>Dothideomycetes</taxon>
        <taxon>Pleosporomycetidae</taxon>
        <taxon>Pleosporales</taxon>
        <taxon>Massarineae</taxon>
        <taxon>Didymosphaeriaceae</taxon>
        <taxon>Karstenula</taxon>
    </lineage>
</organism>
<proteinExistence type="predicted"/>
<feature type="compositionally biased region" description="Basic and acidic residues" evidence="1">
    <location>
        <begin position="23"/>
        <end position="35"/>
    </location>
</feature>
<evidence type="ECO:0000313" key="3">
    <source>
        <dbReference type="Proteomes" id="UP000799764"/>
    </source>
</evidence>
<comment type="caution">
    <text evidence="2">The sequence shown here is derived from an EMBL/GenBank/DDBJ whole genome shotgun (WGS) entry which is preliminary data.</text>
</comment>
<evidence type="ECO:0000313" key="2">
    <source>
        <dbReference type="EMBL" id="KAF2443771.1"/>
    </source>
</evidence>
<protein>
    <submittedName>
        <fullName evidence="2">Uncharacterized protein</fullName>
    </submittedName>
</protein>
<dbReference type="Proteomes" id="UP000799764">
    <property type="component" value="Unassembled WGS sequence"/>
</dbReference>
<feature type="region of interest" description="Disordered" evidence="1">
    <location>
        <begin position="1"/>
        <end position="37"/>
    </location>
</feature>
<dbReference type="AlphaFoldDB" id="A0A9P4PJ26"/>
<name>A0A9P4PJ26_9PLEO</name>
<sequence>MLDLLGPSPPATICHGRRRRRAKSGEKRSGAEHEAVTSSLVGRQLSAALQPAREVRWPGPGHVDMVGG</sequence>
<dbReference type="EMBL" id="MU001502">
    <property type="protein sequence ID" value="KAF2443771.1"/>
    <property type="molecule type" value="Genomic_DNA"/>
</dbReference>
<keyword evidence="3" id="KW-1185">Reference proteome</keyword>
<evidence type="ECO:0000256" key="1">
    <source>
        <dbReference type="SAM" id="MobiDB-lite"/>
    </source>
</evidence>
<accession>A0A9P4PJ26</accession>
<reference evidence="2" key="1">
    <citation type="journal article" date="2020" name="Stud. Mycol.">
        <title>101 Dothideomycetes genomes: a test case for predicting lifestyles and emergence of pathogens.</title>
        <authorList>
            <person name="Haridas S."/>
            <person name="Albert R."/>
            <person name="Binder M."/>
            <person name="Bloem J."/>
            <person name="Labutti K."/>
            <person name="Salamov A."/>
            <person name="Andreopoulos B."/>
            <person name="Baker S."/>
            <person name="Barry K."/>
            <person name="Bills G."/>
            <person name="Bluhm B."/>
            <person name="Cannon C."/>
            <person name="Castanera R."/>
            <person name="Culley D."/>
            <person name="Daum C."/>
            <person name="Ezra D."/>
            <person name="Gonzalez J."/>
            <person name="Henrissat B."/>
            <person name="Kuo A."/>
            <person name="Liang C."/>
            <person name="Lipzen A."/>
            <person name="Lutzoni F."/>
            <person name="Magnuson J."/>
            <person name="Mondo S."/>
            <person name="Nolan M."/>
            <person name="Ohm R."/>
            <person name="Pangilinan J."/>
            <person name="Park H.-J."/>
            <person name="Ramirez L."/>
            <person name="Alfaro M."/>
            <person name="Sun H."/>
            <person name="Tritt A."/>
            <person name="Yoshinaga Y."/>
            <person name="Zwiers L.-H."/>
            <person name="Turgeon B."/>
            <person name="Goodwin S."/>
            <person name="Spatafora J."/>
            <person name="Crous P."/>
            <person name="Grigoriev I."/>
        </authorList>
    </citation>
    <scope>NUCLEOTIDE SEQUENCE</scope>
    <source>
        <strain evidence="2">CBS 690.94</strain>
    </source>
</reference>
<gene>
    <name evidence="2" type="ORF">P171DRAFT_432946</name>
</gene>